<sequence length="135" mass="15595">PWSWDEHPHKVRYLRGPTHGKRLVVGRLTIKGRCLPSRVEEATERALGHHRRRRSRAPPLHTGGSITYEATREKMIRCLPSKVEEATGRALGHHRRRRSRAPPGSTRMRCGHAFRATAKGGRFMAWVWFPRINSH</sequence>
<evidence type="ECO:0000313" key="2">
    <source>
        <dbReference type="EMBL" id="MED6152922.1"/>
    </source>
</evidence>
<dbReference type="EMBL" id="JASCZI010092920">
    <property type="protein sequence ID" value="MED6152922.1"/>
    <property type="molecule type" value="Genomic_DNA"/>
</dbReference>
<dbReference type="Proteomes" id="UP001341840">
    <property type="component" value="Unassembled WGS sequence"/>
</dbReference>
<gene>
    <name evidence="2" type="ORF">PIB30_096551</name>
</gene>
<protein>
    <submittedName>
        <fullName evidence="2">Uncharacterized protein</fullName>
    </submittedName>
</protein>
<feature type="compositionally biased region" description="Basic residues" evidence="1">
    <location>
        <begin position="91"/>
        <end position="100"/>
    </location>
</feature>
<feature type="region of interest" description="Disordered" evidence="1">
    <location>
        <begin position="86"/>
        <end position="107"/>
    </location>
</feature>
<proteinExistence type="predicted"/>
<accession>A0ABU6TWT4</accession>
<comment type="caution">
    <text evidence="2">The sequence shown here is derived from an EMBL/GenBank/DDBJ whole genome shotgun (WGS) entry which is preliminary data.</text>
</comment>
<feature type="non-terminal residue" evidence="2">
    <location>
        <position position="1"/>
    </location>
</feature>
<evidence type="ECO:0000313" key="3">
    <source>
        <dbReference type="Proteomes" id="UP001341840"/>
    </source>
</evidence>
<feature type="region of interest" description="Disordered" evidence="1">
    <location>
        <begin position="45"/>
        <end position="64"/>
    </location>
</feature>
<name>A0ABU6TWT4_9FABA</name>
<keyword evidence="3" id="KW-1185">Reference proteome</keyword>
<organism evidence="2 3">
    <name type="scientific">Stylosanthes scabra</name>
    <dbReference type="NCBI Taxonomy" id="79078"/>
    <lineage>
        <taxon>Eukaryota</taxon>
        <taxon>Viridiplantae</taxon>
        <taxon>Streptophyta</taxon>
        <taxon>Embryophyta</taxon>
        <taxon>Tracheophyta</taxon>
        <taxon>Spermatophyta</taxon>
        <taxon>Magnoliopsida</taxon>
        <taxon>eudicotyledons</taxon>
        <taxon>Gunneridae</taxon>
        <taxon>Pentapetalae</taxon>
        <taxon>rosids</taxon>
        <taxon>fabids</taxon>
        <taxon>Fabales</taxon>
        <taxon>Fabaceae</taxon>
        <taxon>Papilionoideae</taxon>
        <taxon>50 kb inversion clade</taxon>
        <taxon>dalbergioids sensu lato</taxon>
        <taxon>Dalbergieae</taxon>
        <taxon>Pterocarpus clade</taxon>
        <taxon>Stylosanthes</taxon>
    </lineage>
</organism>
<reference evidence="2 3" key="1">
    <citation type="journal article" date="2023" name="Plants (Basel)">
        <title>Bridging the Gap: Combining Genomics and Transcriptomics Approaches to Understand Stylosanthes scabra, an Orphan Legume from the Brazilian Caatinga.</title>
        <authorList>
            <person name="Ferreira-Neto J.R.C."/>
            <person name="da Silva M.D."/>
            <person name="Binneck E."/>
            <person name="de Melo N.F."/>
            <person name="da Silva R.H."/>
            <person name="de Melo A.L.T.M."/>
            <person name="Pandolfi V."/>
            <person name="Bustamante F.O."/>
            <person name="Brasileiro-Vidal A.C."/>
            <person name="Benko-Iseppon A.M."/>
        </authorList>
    </citation>
    <scope>NUCLEOTIDE SEQUENCE [LARGE SCALE GENOMIC DNA]</scope>
    <source>
        <tissue evidence="2">Leaves</tissue>
    </source>
</reference>
<evidence type="ECO:0000256" key="1">
    <source>
        <dbReference type="SAM" id="MobiDB-lite"/>
    </source>
</evidence>